<feature type="compositionally biased region" description="Basic and acidic residues" evidence="8">
    <location>
        <begin position="1"/>
        <end position="19"/>
    </location>
</feature>
<feature type="region of interest" description="Disordered" evidence="8">
    <location>
        <begin position="1"/>
        <end position="68"/>
    </location>
</feature>
<comment type="function">
    <text evidence="1">May function as a substrate receptor for CUL4-DDB1 E3 ubiquitin-protein ligase complex.</text>
</comment>
<feature type="repeat" description="WD" evidence="7">
    <location>
        <begin position="505"/>
        <end position="537"/>
    </location>
</feature>
<feature type="compositionally biased region" description="Polar residues" evidence="8">
    <location>
        <begin position="36"/>
        <end position="68"/>
    </location>
</feature>
<evidence type="ECO:0000256" key="7">
    <source>
        <dbReference type="PROSITE-ProRule" id="PRU00221"/>
    </source>
</evidence>
<dbReference type="PROSITE" id="PS50082">
    <property type="entry name" value="WD_REPEATS_2"/>
    <property type="match status" value="1"/>
</dbReference>
<dbReference type="InterPro" id="IPR015943">
    <property type="entry name" value="WD40/YVTN_repeat-like_dom_sf"/>
</dbReference>
<feature type="non-terminal residue" evidence="9">
    <location>
        <position position="827"/>
    </location>
</feature>
<evidence type="ECO:0000256" key="5">
    <source>
        <dbReference type="ARBA" id="ARBA00022737"/>
    </source>
</evidence>
<evidence type="ECO:0000256" key="8">
    <source>
        <dbReference type="SAM" id="MobiDB-lite"/>
    </source>
</evidence>
<dbReference type="InterPro" id="IPR001680">
    <property type="entry name" value="WD40_rpt"/>
</dbReference>
<dbReference type="Gene3D" id="2.130.10.10">
    <property type="entry name" value="YVTN repeat-like/Quinoprotein amine dehydrogenase"/>
    <property type="match status" value="2"/>
</dbReference>
<dbReference type="PROSITE" id="PS50294">
    <property type="entry name" value="WD_REPEATS_REGION"/>
    <property type="match status" value="1"/>
</dbReference>
<protein>
    <recommendedName>
        <fullName evidence="3">DDB1- and CUL4-associated factor 10</fullName>
    </recommendedName>
    <alternativeName>
        <fullName evidence="6">WD repeat-containing protein 32</fullName>
    </alternativeName>
</protein>
<evidence type="ECO:0000313" key="10">
    <source>
        <dbReference type="Proteomes" id="UP001166093"/>
    </source>
</evidence>
<dbReference type="PANTHER" id="PTHR14588:SF2">
    <property type="entry name" value="DDB1- AND CUL4-ASSOCIATED FACTOR 10"/>
    <property type="match status" value="1"/>
</dbReference>
<comment type="similarity">
    <text evidence="2">Belongs to the WD repeat DCAF10 family.</text>
</comment>
<reference evidence="9" key="1">
    <citation type="journal article" date="2021" name="Cell">
        <title>Tracing the genetic footprints of vertebrate landing in non-teleost ray-finned fishes.</title>
        <authorList>
            <person name="Bi X."/>
            <person name="Wang K."/>
            <person name="Yang L."/>
            <person name="Pan H."/>
            <person name="Jiang H."/>
            <person name="Wei Q."/>
            <person name="Fang M."/>
            <person name="Yu H."/>
            <person name="Zhu C."/>
            <person name="Cai Y."/>
            <person name="He Y."/>
            <person name="Gan X."/>
            <person name="Zeng H."/>
            <person name="Yu D."/>
            <person name="Zhu Y."/>
            <person name="Jiang H."/>
            <person name="Qiu Q."/>
            <person name="Yang H."/>
            <person name="Zhang Y.E."/>
            <person name="Wang W."/>
            <person name="Zhu M."/>
            <person name="He S."/>
            <person name="Zhang G."/>
        </authorList>
    </citation>
    <scope>NUCLEOTIDE SEQUENCE</scope>
    <source>
        <strain evidence="9">Pddl_001</strain>
    </source>
</reference>
<evidence type="ECO:0000256" key="3">
    <source>
        <dbReference type="ARBA" id="ARBA00021765"/>
    </source>
</evidence>
<dbReference type="PANTHER" id="PTHR14588">
    <property type="entry name" value="DDB1- AND CUL4-ASSOCIATED FACTOR 10"/>
    <property type="match status" value="1"/>
</dbReference>
<sequence length="827" mass="92115">MSSDRRKERKDDAESRLDGPSDGSAGDPDVDHYQAGGSSPCTTSDQPQQLPTCGSDESSIGSGLINSTAKQPLSSGNNVFWWLRERCLGRGVVVDPFRENFRIMTSLYSSMNPADSVNLSTRTHGAVFNLEYSPDGSVLAVACEQTEVLLFDPISSRHIKTLVEAHEDCVNNIRSGVYAPNTATSILNEAGIQRVSRDEKDIQQLYSTVNALMRNPFEVQEDFVPVSSIAAGHQEEILDLFTCQEEADTYVIIHAAQAAKDGFTRVTIGSPVTNVGILMISFQKRIHAEQFWFFTDSGKRRRFIPIHNLNERLNDVVDALPGLHAISGCDTTSTMVGIGKLKPLKYLKKFPVKYVASLGQLGLDLNLSAEIVKECETFLVSLYGTSQTKSEQVDTLRFELYCKKQLLSASLPPTTDNLELHLQRVNYQTYIWKRADSASAEIPLPVSSMISMDSGASVYEEDASIRSSYGAPDLFLDNRLFATCSDDTTIALWDLRKLNSKVCTLHGHTSWVKNIEYDTNTRLLVTSGFDGNVITWDTNRFTEDGCPHKKFFHTRYLMRMRLTPDCSKMLISTSSGYLLILHDLDLTQSLEVGSYRILRARRTTASPVYKQVERIRSTRCKSRRRGSDNATSGSPRRGNDSRPASNKLFSPSSQREGGSPRNSLEVVTPEIPGERDRGNCITSLQLHPKGLATLIRCSSNTDDQEWTCVYEFQEGAPVRSVSPRCSLKLTHYIEEANVGRGYIKELCFSPDGRLICSPYGYGIRLMAFDEQCNELVDCLPKESSCLKEIRSIYSHSDVVLTTKFSPTHCQLASGCLSGRVSLYQPKF</sequence>
<comment type="caution">
    <text evidence="9">The sequence shown here is derived from an EMBL/GenBank/DDBJ whole genome shotgun (WGS) entry which is preliminary data.</text>
</comment>
<gene>
    <name evidence="9" type="primary">Dcaf10</name>
    <name evidence="9" type="ORF">GTO93_0011704</name>
</gene>
<dbReference type="InterPro" id="IPR039085">
    <property type="entry name" value="DCA10"/>
</dbReference>
<dbReference type="SMART" id="SM00320">
    <property type="entry name" value="WD40"/>
    <property type="match status" value="5"/>
</dbReference>
<keyword evidence="4 7" id="KW-0853">WD repeat</keyword>
<name>A0ABS2YDH5_POLSP</name>
<evidence type="ECO:0000313" key="9">
    <source>
        <dbReference type="EMBL" id="MBN3284351.1"/>
    </source>
</evidence>
<keyword evidence="5" id="KW-0677">Repeat</keyword>
<accession>A0ABS2YDH5</accession>
<evidence type="ECO:0000256" key="2">
    <source>
        <dbReference type="ARBA" id="ARBA00005903"/>
    </source>
</evidence>
<dbReference type="InterPro" id="IPR036322">
    <property type="entry name" value="WD40_repeat_dom_sf"/>
</dbReference>
<keyword evidence="10" id="KW-1185">Reference proteome</keyword>
<feature type="compositionally biased region" description="Polar residues" evidence="8">
    <location>
        <begin position="642"/>
        <end position="662"/>
    </location>
</feature>
<dbReference type="EMBL" id="JAAWVQ010135648">
    <property type="protein sequence ID" value="MBN3284351.1"/>
    <property type="molecule type" value="Genomic_DNA"/>
</dbReference>
<evidence type="ECO:0000256" key="1">
    <source>
        <dbReference type="ARBA" id="ARBA00002614"/>
    </source>
</evidence>
<proteinExistence type="inferred from homology"/>
<feature type="region of interest" description="Disordered" evidence="8">
    <location>
        <begin position="616"/>
        <end position="671"/>
    </location>
</feature>
<feature type="non-terminal residue" evidence="9">
    <location>
        <position position="1"/>
    </location>
</feature>
<evidence type="ECO:0000256" key="4">
    <source>
        <dbReference type="ARBA" id="ARBA00022574"/>
    </source>
</evidence>
<dbReference type="Pfam" id="PF00400">
    <property type="entry name" value="WD40"/>
    <property type="match status" value="3"/>
</dbReference>
<organism evidence="9 10">
    <name type="scientific">Polyodon spathula</name>
    <name type="common">North American paddlefish</name>
    <name type="synonym">Squalus spathula</name>
    <dbReference type="NCBI Taxonomy" id="7913"/>
    <lineage>
        <taxon>Eukaryota</taxon>
        <taxon>Metazoa</taxon>
        <taxon>Chordata</taxon>
        <taxon>Craniata</taxon>
        <taxon>Vertebrata</taxon>
        <taxon>Euteleostomi</taxon>
        <taxon>Actinopterygii</taxon>
        <taxon>Chondrostei</taxon>
        <taxon>Acipenseriformes</taxon>
        <taxon>Polyodontidae</taxon>
        <taxon>Polyodon</taxon>
    </lineage>
</organism>
<dbReference type="Proteomes" id="UP001166093">
    <property type="component" value="Unassembled WGS sequence"/>
</dbReference>
<dbReference type="SUPFAM" id="SSF50978">
    <property type="entry name" value="WD40 repeat-like"/>
    <property type="match status" value="2"/>
</dbReference>
<evidence type="ECO:0000256" key="6">
    <source>
        <dbReference type="ARBA" id="ARBA00030914"/>
    </source>
</evidence>